<name>A0A4Y9XWR2_9AGAM</name>
<dbReference type="InterPro" id="IPR051678">
    <property type="entry name" value="AGP_Transferase"/>
</dbReference>
<sequence>MFRRSEEPQSIRIGLYGDPASGRKSLSEALNGRIFYRSCDKRSFKFDVQIQPNTPPFMSVITVDATQYRRNLDMEPALQAAESTSPSALCVVLTKLDLIPPGVCTARISLMGAKSHHAYLYGRDYLSISSVSGEGMEELQTYIVNTFSPPQPSSSIFGSLSSFRNTFISMLIDTVVACFALPVAHTTKNVDSELAAMPSDDAIDQLCKSAIASTWGTQLAQILKAPSPSDVPAHRVSDSLIVKWPTSSERASMILAQHSTSIPIPRVHHPHLKHLVMDFIDGEPLIESWHKMTWFMQFRVACTLRRYVRQLQSLKSSRIGGVDNGRIHGVLFGENSHGPFASPIRFRQFCEVFVYDSWRSYVELHCSPGDPLPRLPQMRSCWDPVFVHGDLNMSNIILDRSNTLWIIDWATAAYCPASLESQSMRYFNDVMWPNNYHVSPHTWRRYRQFIAGPTDKEEDEFWDFLACNISRAGGSHIL</sequence>
<dbReference type="SUPFAM" id="SSF56112">
    <property type="entry name" value="Protein kinase-like (PK-like)"/>
    <property type="match status" value="1"/>
</dbReference>
<protein>
    <recommendedName>
        <fullName evidence="1">Aminoglycoside phosphotransferase domain-containing protein</fullName>
    </recommendedName>
</protein>
<dbReference type="OrthoDB" id="4177236at2759"/>
<evidence type="ECO:0000313" key="3">
    <source>
        <dbReference type="Proteomes" id="UP000298327"/>
    </source>
</evidence>
<evidence type="ECO:0000313" key="2">
    <source>
        <dbReference type="EMBL" id="TFY53561.1"/>
    </source>
</evidence>
<dbReference type="InterPro" id="IPR011009">
    <property type="entry name" value="Kinase-like_dom_sf"/>
</dbReference>
<reference evidence="2 3" key="1">
    <citation type="submission" date="2019-02" db="EMBL/GenBank/DDBJ databases">
        <title>Genome sequencing of the rare red list fungi Dentipellis fragilis.</title>
        <authorList>
            <person name="Buettner E."/>
            <person name="Kellner H."/>
        </authorList>
    </citation>
    <scope>NUCLEOTIDE SEQUENCE [LARGE SCALE GENOMIC DNA]</scope>
    <source>
        <strain evidence="2 3">DSM 105465</strain>
    </source>
</reference>
<dbReference type="InterPro" id="IPR027417">
    <property type="entry name" value="P-loop_NTPase"/>
</dbReference>
<dbReference type="Pfam" id="PF01636">
    <property type="entry name" value="APH"/>
    <property type="match status" value="1"/>
</dbReference>
<dbReference type="STRING" id="205917.A0A4Y9XWR2"/>
<comment type="caution">
    <text evidence="2">The sequence shown here is derived from an EMBL/GenBank/DDBJ whole genome shotgun (WGS) entry which is preliminary data.</text>
</comment>
<feature type="domain" description="Aminoglycoside phosphotransferase" evidence="1">
    <location>
        <begin position="379"/>
        <end position="416"/>
    </location>
</feature>
<dbReference type="Proteomes" id="UP000298327">
    <property type="component" value="Unassembled WGS sequence"/>
</dbReference>
<dbReference type="PANTHER" id="PTHR21310">
    <property type="entry name" value="AMINOGLYCOSIDE PHOSPHOTRANSFERASE-RELATED-RELATED"/>
    <property type="match status" value="1"/>
</dbReference>
<organism evidence="2 3">
    <name type="scientific">Dentipellis fragilis</name>
    <dbReference type="NCBI Taxonomy" id="205917"/>
    <lineage>
        <taxon>Eukaryota</taxon>
        <taxon>Fungi</taxon>
        <taxon>Dikarya</taxon>
        <taxon>Basidiomycota</taxon>
        <taxon>Agaricomycotina</taxon>
        <taxon>Agaricomycetes</taxon>
        <taxon>Russulales</taxon>
        <taxon>Hericiaceae</taxon>
        <taxon>Dentipellis</taxon>
    </lineage>
</organism>
<dbReference type="SUPFAM" id="SSF52540">
    <property type="entry name" value="P-loop containing nucleoside triphosphate hydrolases"/>
    <property type="match status" value="1"/>
</dbReference>
<evidence type="ECO:0000259" key="1">
    <source>
        <dbReference type="Pfam" id="PF01636"/>
    </source>
</evidence>
<dbReference type="PANTHER" id="PTHR21310:SF39">
    <property type="entry name" value="AMINOGLYCOSIDE PHOSPHOTRANSFERASE DOMAIN-CONTAINING PROTEIN"/>
    <property type="match status" value="1"/>
</dbReference>
<dbReference type="AlphaFoldDB" id="A0A4Y9XWR2"/>
<dbReference type="Gene3D" id="3.90.1200.10">
    <property type="match status" value="1"/>
</dbReference>
<gene>
    <name evidence="2" type="ORF">EVG20_g10059</name>
</gene>
<keyword evidence="3" id="KW-1185">Reference proteome</keyword>
<dbReference type="EMBL" id="SEOQ01001135">
    <property type="protein sequence ID" value="TFY53561.1"/>
    <property type="molecule type" value="Genomic_DNA"/>
</dbReference>
<accession>A0A4Y9XWR2</accession>
<proteinExistence type="predicted"/>
<dbReference type="InterPro" id="IPR002575">
    <property type="entry name" value="Aminoglycoside_PTrfase"/>
</dbReference>